<dbReference type="GO" id="GO:0005737">
    <property type="term" value="C:cytoplasm"/>
    <property type="evidence" value="ECO:0007669"/>
    <property type="project" value="UniProtKB-SubCell"/>
</dbReference>
<dbReference type="PIRSF" id="PIRSF016325">
    <property type="entry name" value="Phstyr_phstse_ac"/>
    <property type="match status" value="1"/>
</dbReference>
<dbReference type="InterPro" id="IPR037218">
    <property type="entry name" value="PTPA_sf"/>
</dbReference>
<dbReference type="GO" id="GO:0003755">
    <property type="term" value="F:peptidyl-prolyl cis-trans isomerase activity"/>
    <property type="evidence" value="ECO:0007669"/>
    <property type="project" value="UniProtKB-KW"/>
</dbReference>
<proteinExistence type="inferred from homology"/>
<evidence type="ECO:0000313" key="5">
    <source>
        <dbReference type="EMBL" id="JAS09715.1"/>
    </source>
</evidence>
<dbReference type="PANTHER" id="PTHR10012">
    <property type="entry name" value="SERINE/THREONINE-PROTEIN PHOSPHATASE 2A REGULATORY SUBUNIT B"/>
    <property type="match status" value="1"/>
</dbReference>
<organism evidence="5">
    <name type="scientific">Clastoptera arizonana</name>
    <name type="common">Arizona spittle bug</name>
    <dbReference type="NCBI Taxonomy" id="38151"/>
    <lineage>
        <taxon>Eukaryota</taxon>
        <taxon>Metazoa</taxon>
        <taxon>Ecdysozoa</taxon>
        <taxon>Arthropoda</taxon>
        <taxon>Hexapoda</taxon>
        <taxon>Insecta</taxon>
        <taxon>Pterygota</taxon>
        <taxon>Neoptera</taxon>
        <taxon>Paraneoptera</taxon>
        <taxon>Hemiptera</taxon>
        <taxon>Auchenorrhyncha</taxon>
        <taxon>Cercopoidea</taxon>
        <taxon>Clastopteridae</taxon>
        <taxon>Clastoptera</taxon>
    </lineage>
</organism>
<evidence type="ECO:0000256" key="1">
    <source>
        <dbReference type="ARBA" id="ARBA00011019"/>
    </source>
</evidence>
<name>A0A1B6C8Y1_9HEMI</name>
<comment type="function">
    <text evidence="4">PPIases accelerate the folding of proteins. It catalyzes the cis-trans isomerization of proline imidic peptide bonds in oligopeptides.</text>
</comment>
<keyword evidence="4" id="KW-0413">Isomerase</keyword>
<keyword evidence="4" id="KW-0963">Cytoplasm</keyword>
<dbReference type="GO" id="GO:0007052">
    <property type="term" value="P:mitotic spindle organization"/>
    <property type="evidence" value="ECO:0007669"/>
    <property type="project" value="TreeGrafter"/>
</dbReference>
<evidence type="ECO:0000256" key="3">
    <source>
        <dbReference type="ARBA" id="ARBA00044820"/>
    </source>
</evidence>
<dbReference type="EMBL" id="GEDC01027583">
    <property type="protein sequence ID" value="JAS09715.1"/>
    <property type="molecule type" value="Transcribed_RNA"/>
</dbReference>
<dbReference type="EC" id="5.2.1.8" evidence="4"/>
<dbReference type="AlphaFoldDB" id="A0A1B6C8Y1"/>
<reference evidence="5" key="1">
    <citation type="submission" date="2015-12" db="EMBL/GenBank/DDBJ databases">
        <title>De novo transcriptome assembly of four potential Pierce s Disease insect vectors from Arizona vineyards.</title>
        <authorList>
            <person name="Tassone E.E."/>
        </authorList>
    </citation>
    <scope>NUCLEOTIDE SEQUENCE</scope>
</reference>
<dbReference type="PANTHER" id="PTHR10012:SF0">
    <property type="entry name" value="SERINE_THREONINE-PROTEIN PHOSPHATASE 2A ACTIVATOR"/>
    <property type="match status" value="1"/>
</dbReference>
<keyword evidence="4" id="KW-0697">Rotamase</keyword>
<gene>
    <name evidence="5" type="ORF">g.4949</name>
</gene>
<dbReference type="GO" id="GO:0005634">
    <property type="term" value="C:nucleus"/>
    <property type="evidence" value="ECO:0007669"/>
    <property type="project" value="TreeGrafter"/>
</dbReference>
<evidence type="ECO:0000256" key="4">
    <source>
        <dbReference type="RuleBase" id="RU361210"/>
    </source>
</evidence>
<dbReference type="Pfam" id="PF03095">
    <property type="entry name" value="PTPA"/>
    <property type="match status" value="1"/>
</dbReference>
<comment type="subcellular location">
    <subcellularLocation>
        <location evidence="4">Cytoplasm</location>
    </subcellularLocation>
</comment>
<evidence type="ECO:0000256" key="2">
    <source>
        <dbReference type="ARBA" id="ARBA00044786"/>
    </source>
</evidence>
<comment type="catalytic activity">
    <reaction evidence="4">
        <text>[protein]-peptidylproline (omega=180) = [protein]-peptidylproline (omega=0)</text>
        <dbReference type="Rhea" id="RHEA:16237"/>
        <dbReference type="Rhea" id="RHEA-COMP:10747"/>
        <dbReference type="Rhea" id="RHEA-COMP:10748"/>
        <dbReference type="ChEBI" id="CHEBI:83833"/>
        <dbReference type="ChEBI" id="CHEBI:83834"/>
        <dbReference type="EC" id="5.2.1.8"/>
    </reaction>
</comment>
<accession>A0A1B6C8Y1</accession>
<dbReference type="InterPro" id="IPR004327">
    <property type="entry name" value="Phstyr_phstse_ac"/>
</dbReference>
<dbReference type="GO" id="GO:0008160">
    <property type="term" value="F:protein tyrosine phosphatase activator activity"/>
    <property type="evidence" value="ECO:0007669"/>
    <property type="project" value="TreeGrafter"/>
</dbReference>
<dbReference type="GO" id="GO:0000159">
    <property type="term" value="C:protein phosphatase type 2A complex"/>
    <property type="evidence" value="ECO:0007669"/>
    <property type="project" value="TreeGrafter"/>
</dbReference>
<protein>
    <recommendedName>
        <fullName evidence="2 4">Serine/threonine-protein phosphatase 2A activator</fullName>
        <ecNumber evidence="4">5.2.1.8</ecNumber>
    </recommendedName>
    <alternativeName>
        <fullName evidence="3 4">Phosphotyrosyl phosphatase activator</fullName>
    </alternativeName>
</protein>
<dbReference type="SUPFAM" id="SSF140984">
    <property type="entry name" value="PTPA-like"/>
    <property type="match status" value="1"/>
</dbReference>
<sequence length="230" mass="26509">MVSFGNIDSSNVVPETHEYTVPIRAVLKMEDMAVWEKSEAYYEYLGFISAMNEAIKGKTLQIDCLQTDVISGLLQLLNKVDDWIAEIPPLEQPQRFGNKAFKIWYTRLKENCPELLQEALPTKFHRAISEIKEYLIESFGNSTRIDYGTGHEMSFCMFLCCLFKIGAFLITDQVAVVCKVFNRYLHLVRKLQVIYKMEPAGTRGVWSLDDYQFVPFIWGSSQLIGINFFV</sequence>
<comment type="similarity">
    <text evidence="1 4">Belongs to the PTPA-type PPIase family.</text>
</comment>